<dbReference type="EC" id="2.1.1.-" evidence="18"/>
<keyword evidence="3" id="KW-1003">Cell membrane</keyword>
<reference evidence="22 23" key="1">
    <citation type="journal article" date="2010" name="Stand. Genomic Sci.">
        <title>Complete genome sequence of Ferrimonas balearica type strain (PAT).</title>
        <authorList>
            <person name="Nolan M."/>
            <person name="Sikorski J."/>
            <person name="Davenport K."/>
            <person name="Lucas S."/>
            <person name="Glavina Del Rio T."/>
            <person name="Tice H."/>
            <person name="Cheng J."/>
            <person name="Goodwin L."/>
            <person name="Pitluck S."/>
            <person name="Liolios K."/>
            <person name="Ivanova N."/>
            <person name="Mavromatis K."/>
            <person name="Ovchinnikova G."/>
            <person name="Pati A."/>
            <person name="Chen A."/>
            <person name="Palaniappan K."/>
            <person name="Land M."/>
            <person name="Hauser L."/>
            <person name="Chang Y."/>
            <person name="Jeffries C."/>
            <person name="Tapia R."/>
            <person name="Brettin T."/>
            <person name="Detter J."/>
            <person name="Han C."/>
            <person name="Yasawong M."/>
            <person name="Rohde M."/>
            <person name="Tindall B."/>
            <person name="Goker M."/>
            <person name="Woyke T."/>
            <person name="Bristow J."/>
            <person name="Eisen J."/>
            <person name="Markowitz V."/>
            <person name="Hugenholtz P."/>
            <person name="Kyrpides N."/>
            <person name="Klenk H."/>
            <person name="Lapidus A."/>
        </authorList>
    </citation>
    <scope>NUCLEOTIDE SEQUENCE [LARGE SCALE GENOMIC DNA]</scope>
    <source>
        <strain evidence="23">DSM 9799 / CCM 4581 / KCTC 23876 / PAT</strain>
    </source>
</reference>
<dbReference type="MEROPS" id="A24.001"/>
<gene>
    <name evidence="22" type="ordered locus">Fbal_0361</name>
</gene>
<dbReference type="InterPro" id="IPR050882">
    <property type="entry name" value="Prepilin_peptidase/N-MTase"/>
</dbReference>
<feature type="transmembrane region" description="Helical" evidence="19">
    <location>
        <begin position="12"/>
        <end position="34"/>
    </location>
</feature>
<feature type="domain" description="Prepilin type IV endopeptidase peptidase" evidence="20">
    <location>
        <begin position="139"/>
        <end position="248"/>
    </location>
</feature>
<evidence type="ECO:0000256" key="19">
    <source>
        <dbReference type="SAM" id="Phobius"/>
    </source>
</evidence>
<dbReference type="STRING" id="550540.Fbal_0361"/>
<evidence type="ECO:0000256" key="14">
    <source>
        <dbReference type="ARBA" id="ARBA00050401"/>
    </source>
</evidence>
<dbReference type="EC" id="3.4.23.43" evidence="15 18"/>
<feature type="transmembrane region" description="Helical" evidence="19">
    <location>
        <begin position="264"/>
        <end position="287"/>
    </location>
</feature>
<feature type="transmembrane region" description="Helical" evidence="19">
    <location>
        <begin position="109"/>
        <end position="127"/>
    </location>
</feature>
<dbReference type="InterPro" id="IPR014032">
    <property type="entry name" value="Peptidase_A24A_bac"/>
</dbReference>
<dbReference type="PANTHER" id="PTHR30487">
    <property type="entry name" value="TYPE 4 PREPILIN-LIKE PROTEINS LEADER PEPTIDE-PROCESSING ENZYME"/>
    <property type="match status" value="1"/>
</dbReference>
<dbReference type="Gene3D" id="1.20.120.1220">
    <property type="match status" value="1"/>
</dbReference>
<keyword evidence="5 18" id="KW-0489">Methyltransferase</keyword>
<dbReference type="GO" id="GO:0004190">
    <property type="term" value="F:aspartic-type endopeptidase activity"/>
    <property type="evidence" value="ECO:0007669"/>
    <property type="project" value="UniProtKB-EC"/>
</dbReference>
<evidence type="ECO:0000256" key="18">
    <source>
        <dbReference type="RuleBase" id="RU003794"/>
    </source>
</evidence>
<dbReference type="AlphaFoldDB" id="E1SN76"/>
<evidence type="ECO:0000256" key="5">
    <source>
        <dbReference type="ARBA" id="ARBA00022603"/>
    </source>
</evidence>
<keyword evidence="6 18" id="KW-0645">Protease</keyword>
<comment type="function">
    <text evidence="18">Plays an essential role in type IV pili and type II pseudopili formation by proteolytically removing the leader sequence from substrate proteins and subsequently monomethylating the alpha-amino group of the newly exposed N-terminal phenylalanine.</text>
</comment>
<dbReference type="OrthoDB" id="9789291at2"/>
<evidence type="ECO:0000256" key="9">
    <source>
        <dbReference type="ARBA" id="ARBA00022692"/>
    </source>
</evidence>
<dbReference type="Pfam" id="PF01478">
    <property type="entry name" value="Peptidase_A24"/>
    <property type="match status" value="1"/>
</dbReference>
<accession>E1SN76</accession>
<keyword evidence="8" id="KW-0949">S-adenosyl-L-methionine</keyword>
<keyword evidence="11 19" id="KW-1133">Transmembrane helix</keyword>
<keyword evidence="4" id="KW-0997">Cell inner membrane</keyword>
<evidence type="ECO:0000259" key="20">
    <source>
        <dbReference type="Pfam" id="PF01478"/>
    </source>
</evidence>
<evidence type="ECO:0000256" key="15">
    <source>
        <dbReference type="ARBA" id="ARBA00067082"/>
    </source>
</evidence>
<evidence type="ECO:0000256" key="13">
    <source>
        <dbReference type="ARBA" id="ARBA00023268"/>
    </source>
</evidence>
<keyword evidence="13 18" id="KW-0511">Multifunctional enzyme</keyword>
<keyword evidence="7 18" id="KW-0808">Transferase</keyword>
<comment type="similarity">
    <text evidence="2 17">Belongs to the peptidase A24 family.</text>
</comment>
<dbReference type="GO" id="GO:0032259">
    <property type="term" value="P:methylation"/>
    <property type="evidence" value="ECO:0007669"/>
    <property type="project" value="UniProtKB-KW"/>
</dbReference>
<evidence type="ECO:0000256" key="3">
    <source>
        <dbReference type="ARBA" id="ARBA00022475"/>
    </source>
</evidence>
<dbReference type="FunFam" id="1.20.120.1220:FF:000001">
    <property type="entry name" value="Type 4 prepilin-like proteins leader peptide-processing enzyme"/>
    <property type="match status" value="1"/>
</dbReference>
<evidence type="ECO:0000256" key="12">
    <source>
        <dbReference type="ARBA" id="ARBA00023136"/>
    </source>
</evidence>
<sequence>MTHWIALFDQLPWLFLLLTTALGLILGSFLNVVIHRMPLMMEREWQQECAEALSMPAPASELPDRFNLMVPGSACPRCGTAIPIWHNIPVLSYLLLRGRCHHCKTPISLRYPTVELLTGLATLFLAWHFGPSAQFLAAWVLTLGLISLAAIDFDTMLLPDQLTLPLLWLGLLVNLNGLFVPLEQAVIGAALGYLSLWSLFQLFKLLTGKEGMGYGDFKLLALFGAWFGYPALLPVILIASIGGAVVGITLQVSGKLGRGKPMPFGPWIVLGGWIYLVWGTDIVNWYLHTVVGV</sequence>
<protein>
    <recommendedName>
        <fullName evidence="16 18">Prepilin leader peptidase/N-methyltransferase</fullName>
        <ecNumber evidence="18">2.1.1.-</ecNumber>
        <ecNumber evidence="15 18">3.4.23.43</ecNumber>
    </recommendedName>
</protein>
<evidence type="ECO:0000256" key="10">
    <source>
        <dbReference type="ARBA" id="ARBA00022801"/>
    </source>
</evidence>
<evidence type="ECO:0000256" key="8">
    <source>
        <dbReference type="ARBA" id="ARBA00022691"/>
    </source>
</evidence>
<dbReference type="PRINTS" id="PR00864">
    <property type="entry name" value="PREPILNPTASE"/>
</dbReference>
<proteinExistence type="inferred from homology"/>
<evidence type="ECO:0000256" key="11">
    <source>
        <dbReference type="ARBA" id="ARBA00022989"/>
    </source>
</evidence>
<dbReference type="RefSeq" id="WP_013343881.1">
    <property type="nucleotide sequence ID" value="NC_014541.1"/>
</dbReference>
<dbReference type="PANTHER" id="PTHR30487:SF0">
    <property type="entry name" value="PREPILIN LEADER PEPTIDASE_N-METHYLTRANSFERASE-RELATED"/>
    <property type="match status" value="1"/>
</dbReference>
<dbReference type="GO" id="GO:0008168">
    <property type="term" value="F:methyltransferase activity"/>
    <property type="evidence" value="ECO:0007669"/>
    <property type="project" value="UniProtKB-KW"/>
</dbReference>
<dbReference type="KEGG" id="fbl:Fbal_0361"/>
<evidence type="ECO:0000256" key="7">
    <source>
        <dbReference type="ARBA" id="ARBA00022679"/>
    </source>
</evidence>
<feature type="transmembrane region" description="Helical" evidence="19">
    <location>
        <begin position="163"/>
        <end position="180"/>
    </location>
</feature>
<feature type="transmembrane region" description="Helical" evidence="19">
    <location>
        <begin position="186"/>
        <end position="207"/>
    </location>
</feature>
<dbReference type="eggNOG" id="COG1989">
    <property type="taxonomic scope" value="Bacteria"/>
</dbReference>
<keyword evidence="12 19" id="KW-0472">Membrane</keyword>
<feature type="domain" description="Prepilin peptidase A24 N-terminal" evidence="21">
    <location>
        <begin position="22"/>
        <end position="129"/>
    </location>
</feature>
<comment type="catalytic activity">
    <reaction evidence="14 18">
        <text>Typically cleaves a -Gly-|-Phe- bond to release an N-terminal, basic peptide of 5-8 residues from type IV prepilin, and then N-methylates the new N-terminal amino group, the methyl donor being S-adenosyl-L-methionine.</text>
        <dbReference type="EC" id="3.4.23.43"/>
    </reaction>
</comment>
<dbReference type="EMBL" id="CP002209">
    <property type="protein sequence ID" value="ADN74575.1"/>
    <property type="molecule type" value="Genomic_DNA"/>
</dbReference>
<dbReference type="Pfam" id="PF06750">
    <property type="entry name" value="A24_N_bact"/>
    <property type="match status" value="1"/>
</dbReference>
<dbReference type="InterPro" id="IPR010627">
    <property type="entry name" value="Prepilin_pept_A24_N"/>
</dbReference>
<evidence type="ECO:0000256" key="4">
    <source>
        <dbReference type="ARBA" id="ARBA00022519"/>
    </source>
</evidence>
<dbReference type="InterPro" id="IPR000045">
    <property type="entry name" value="Prepilin_IV_endopep_pep"/>
</dbReference>
<name>E1SN76_FERBD</name>
<dbReference type="GO" id="GO:0006465">
    <property type="term" value="P:signal peptide processing"/>
    <property type="evidence" value="ECO:0007669"/>
    <property type="project" value="TreeGrafter"/>
</dbReference>
<keyword evidence="9 18" id="KW-0812">Transmembrane</keyword>
<evidence type="ECO:0000256" key="17">
    <source>
        <dbReference type="RuleBase" id="RU003793"/>
    </source>
</evidence>
<evidence type="ECO:0000256" key="2">
    <source>
        <dbReference type="ARBA" id="ARBA00005801"/>
    </source>
</evidence>
<dbReference type="GO" id="GO:0005886">
    <property type="term" value="C:plasma membrane"/>
    <property type="evidence" value="ECO:0007669"/>
    <property type="project" value="UniProtKB-SubCell"/>
</dbReference>
<evidence type="ECO:0000256" key="1">
    <source>
        <dbReference type="ARBA" id="ARBA00004429"/>
    </source>
</evidence>
<evidence type="ECO:0000259" key="21">
    <source>
        <dbReference type="Pfam" id="PF06750"/>
    </source>
</evidence>
<evidence type="ECO:0000256" key="6">
    <source>
        <dbReference type="ARBA" id="ARBA00022670"/>
    </source>
</evidence>
<dbReference type="HOGENOM" id="CLU_057101_0_0_6"/>
<comment type="subcellular location">
    <subcellularLocation>
        <location evidence="1">Cell inner membrane</location>
        <topology evidence="1">Multi-pass membrane protein</topology>
    </subcellularLocation>
    <subcellularLocation>
        <location evidence="18">Cell membrane</location>
        <topology evidence="18">Multi-pass membrane protein</topology>
    </subcellularLocation>
</comment>
<evidence type="ECO:0000313" key="23">
    <source>
        <dbReference type="Proteomes" id="UP000006683"/>
    </source>
</evidence>
<feature type="transmembrane region" description="Helical" evidence="19">
    <location>
        <begin position="219"/>
        <end position="252"/>
    </location>
</feature>
<dbReference type="GeneID" id="67180613"/>
<feature type="transmembrane region" description="Helical" evidence="19">
    <location>
        <begin position="133"/>
        <end position="151"/>
    </location>
</feature>
<keyword evidence="23" id="KW-1185">Reference proteome</keyword>
<evidence type="ECO:0000313" key="22">
    <source>
        <dbReference type="EMBL" id="ADN74575.1"/>
    </source>
</evidence>
<organism evidence="22 23">
    <name type="scientific">Ferrimonas balearica (strain DSM 9799 / CCM 4581 / KCTC 23876 / PAT)</name>
    <dbReference type="NCBI Taxonomy" id="550540"/>
    <lineage>
        <taxon>Bacteria</taxon>
        <taxon>Pseudomonadati</taxon>
        <taxon>Pseudomonadota</taxon>
        <taxon>Gammaproteobacteria</taxon>
        <taxon>Alteromonadales</taxon>
        <taxon>Ferrimonadaceae</taxon>
        <taxon>Ferrimonas</taxon>
    </lineage>
</organism>
<keyword evidence="10 18" id="KW-0378">Hydrolase</keyword>
<dbReference type="Proteomes" id="UP000006683">
    <property type="component" value="Chromosome"/>
</dbReference>
<evidence type="ECO:0000256" key="16">
    <source>
        <dbReference type="ARBA" id="ARBA00071870"/>
    </source>
</evidence>